<reference evidence="2" key="1">
    <citation type="submission" date="2023-04" db="EMBL/GenBank/DDBJ databases">
        <title>Ambrosiozyma monospora NBRC 1965.</title>
        <authorList>
            <person name="Ichikawa N."/>
            <person name="Sato H."/>
            <person name="Tonouchi N."/>
        </authorList>
    </citation>
    <scope>NUCLEOTIDE SEQUENCE</scope>
    <source>
        <strain evidence="2">NBRC 1965</strain>
    </source>
</reference>
<name>A0A9W7DIH7_AMBMO</name>
<evidence type="ECO:0000313" key="3">
    <source>
        <dbReference type="Proteomes" id="UP001165063"/>
    </source>
</evidence>
<feature type="compositionally biased region" description="Low complexity" evidence="1">
    <location>
        <begin position="54"/>
        <end position="90"/>
    </location>
</feature>
<dbReference type="AlphaFoldDB" id="A0A9W7DIH7"/>
<protein>
    <submittedName>
        <fullName evidence="2">Unnamed protein product</fullName>
    </submittedName>
</protein>
<dbReference type="EMBL" id="BSXU01004911">
    <property type="protein sequence ID" value="GMG48768.1"/>
    <property type="molecule type" value="Genomic_DNA"/>
</dbReference>
<sequence length="127" mass="13305">MSSKGFEIDDDLEFCPDVIHGHNKFNAFTSSPVFSPQGSPSSSNNVPLTPNAMVATTTYSNSNTNANASSLSSSSSPKGVVSPVHSSGSPRAHTPRVRKVLQIVNPHTGMRIGSPLPHPQPIAQAAK</sequence>
<dbReference type="Proteomes" id="UP001165063">
    <property type="component" value="Unassembled WGS sequence"/>
</dbReference>
<keyword evidence="3" id="KW-1185">Reference proteome</keyword>
<feature type="compositionally biased region" description="Polar residues" evidence="1">
    <location>
        <begin position="26"/>
        <end position="48"/>
    </location>
</feature>
<organism evidence="2 3">
    <name type="scientific">Ambrosiozyma monospora</name>
    <name type="common">Yeast</name>
    <name type="synonym">Endomycopsis monosporus</name>
    <dbReference type="NCBI Taxonomy" id="43982"/>
    <lineage>
        <taxon>Eukaryota</taxon>
        <taxon>Fungi</taxon>
        <taxon>Dikarya</taxon>
        <taxon>Ascomycota</taxon>
        <taxon>Saccharomycotina</taxon>
        <taxon>Pichiomycetes</taxon>
        <taxon>Pichiales</taxon>
        <taxon>Pichiaceae</taxon>
        <taxon>Ambrosiozyma</taxon>
    </lineage>
</organism>
<accession>A0A9W7DIH7</accession>
<gene>
    <name evidence="2" type="ORF">Amon01_000704400</name>
</gene>
<evidence type="ECO:0000313" key="2">
    <source>
        <dbReference type="EMBL" id="GMG48768.1"/>
    </source>
</evidence>
<evidence type="ECO:0000256" key="1">
    <source>
        <dbReference type="SAM" id="MobiDB-lite"/>
    </source>
</evidence>
<feature type="region of interest" description="Disordered" evidence="1">
    <location>
        <begin position="26"/>
        <end position="127"/>
    </location>
</feature>
<proteinExistence type="predicted"/>
<comment type="caution">
    <text evidence="2">The sequence shown here is derived from an EMBL/GenBank/DDBJ whole genome shotgun (WGS) entry which is preliminary data.</text>
</comment>
<dbReference type="OrthoDB" id="5408025at2759"/>